<evidence type="ECO:0000313" key="2">
    <source>
        <dbReference type="EMBL" id="VDN49635.1"/>
    </source>
</evidence>
<reference evidence="2 3" key="1">
    <citation type="submission" date="2018-11" db="EMBL/GenBank/DDBJ databases">
        <authorList>
            <consortium name="Pathogen Informatics"/>
        </authorList>
    </citation>
    <scope>NUCLEOTIDE SEQUENCE [LARGE SCALE GENOMIC DNA]</scope>
</reference>
<proteinExistence type="predicted"/>
<dbReference type="AlphaFoldDB" id="A0A3P7P3J1"/>
<sequence>MHVHYNPLLLLRIPFPAAAVSFHDIISVGAFSTASTRYKCRGLFQTAFSNASGDVGQPFPPSPLSLADFADCLPSTAAVLQLESHKVGVAIKRLADGAALVVQLHSDLGELKTRLQAVGQAVLLTERLDDDVSAFFAKQCEVHLARRS</sequence>
<evidence type="ECO:0000256" key="1">
    <source>
        <dbReference type="SAM" id="SignalP"/>
    </source>
</evidence>
<feature type="signal peptide" evidence="1">
    <location>
        <begin position="1"/>
        <end position="19"/>
    </location>
</feature>
<dbReference type="EMBL" id="UYRU01122956">
    <property type="protein sequence ID" value="VDN49635.1"/>
    <property type="molecule type" value="Genomic_DNA"/>
</dbReference>
<gene>
    <name evidence="2" type="ORF">DILT_LOCUS19837</name>
</gene>
<protein>
    <submittedName>
        <fullName evidence="2">Uncharacterized protein</fullName>
    </submittedName>
</protein>
<evidence type="ECO:0000313" key="3">
    <source>
        <dbReference type="Proteomes" id="UP000281553"/>
    </source>
</evidence>
<keyword evidence="1" id="KW-0732">Signal</keyword>
<accession>A0A3P7P3J1</accession>
<feature type="non-terminal residue" evidence="2">
    <location>
        <position position="148"/>
    </location>
</feature>
<organism evidence="2 3">
    <name type="scientific">Dibothriocephalus latus</name>
    <name type="common">Fish tapeworm</name>
    <name type="synonym">Diphyllobothrium latum</name>
    <dbReference type="NCBI Taxonomy" id="60516"/>
    <lineage>
        <taxon>Eukaryota</taxon>
        <taxon>Metazoa</taxon>
        <taxon>Spiralia</taxon>
        <taxon>Lophotrochozoa</taxon>
        <taxon>Platyhelminthes</taxon>
        <taxon>Cestoda</taxon>
        <taxon>Eucestoda</taxon>
        <taxon>Diphyllobothriidea</taxon>
        <taxon>Diphyllobothriidae</taxon>
        <taxon>Dibothriocephalus</taxon>
    </lineage>
</organism>
<name>A0A3P7P3J1_DIBLA</name>
<feature type="chain" id="PRO_5018263534" evidence="1">
    <location>
        <begin position="20"/>
        <end position="148"/>
    </location>
</feature>
<dbReference type="Proteomes" id="UP000281553">
    <property type="component" value="Unassembled WGS sequence"/>
</dbReference>
<keyword evidence="3" id="KW-1185">Reference proteome</keyword>